<sequence length="440" mass="47705">MASPYLTDFSAGLANAHSAATGPETSARSLSGARPVSGPLGELNAEQQVVGHKPLSKQKQIHGPGSVPVPMPMPMPLQPSEQARYLGHWPELLADLELLGRVWVETEQPGLRIAQRQRLGGLRVQGMLGYLDRPEYLLRVLLDQCSALVSQDDQQGLVIEDATQQPLVRVQLEAGTHPLPLHLLLSSLGANGRRVVPASPQQDERQMAALERHAIHRLQRDCQALEPESELEMKGPESGSFGPGLFGLSFRDLAELSGRLSLNPVPWRRAAARGDEHAIAVDPSLVPCALETLVDQVHPLALSSGSTGWVSRSIQQFYGHAYIDGQLSLRGDDARLELDVRAIDSAWVVGERIGEIDRRSLRLYDEEGRAMAIIASASASASAAAAAADRDGCADEWSTGVADTVEPRSATCPPFWSQGCTRFRRDEARLWTTLMNALTS</sequence>
<dbReference type="SUPFAM" id="SSF144064">
    <property type="entry name" value="Heme iron utilization protein-like"/>
    <property type="match status" value="1"/>
</dbReference>
<evidence type="ECO:0000313" key="2">
    <source>
        <dbReference type="EMBL" id="MBK1617516.1"/>
    </source>
</evidence>
<dbReference type="EMBL" id="NRRY01000003">
    <property type="protein sequence ID" value="MBK1617516.1"/>
    <property type="molecule type" value="Genomic_DNA"/>
</dbReference>
<keyword evidence="3" id="KW-1185">Reference proteome</keyword>
<proteinExistence type="predicted"/>
<evidence type="ECO:0000256" key="1">
    <source>
        <dbReference type="SAM" id="MobiDB-lite"/>
    </source>
</evidence>
<evidence type="ECO:0000313" key="3">
    <source>
        <dbReference type="Proteomes" id="UP001138768"/>
    </source>
</evidence>
<dbReference type="InterPro" id="IPR053733">
    <property type="entry name" value="Heme_Transport_Util_sf"/>
</dbReference>
<dbReference type="AlphaFoldDB" id="A0A9X0W651"/>
<feature type="region of interest" description="Disordered" evidence="1">
    <location>
        <begin position="20"/>
        <end position="40"/>
    </location>
</feature>
<comment type="caution">
    <text evidence="2">The sequence shown here is derived from an EMBL/GenBank/DDBJ whole genome shotgun (WGS) entry which is preliminary data.</text>
</comment>
<gene>
    <name evidence="2" type="ORF">CKO42_03420</name>
</gene>
<dbReference type="RefSeq" id="WP_200238834.1">
    <property type="nucleotide sequence ID" value="NZ_NRRY01000003.1"/>
</dbReference>
<protein>
    <submittedName>
        <fullName evidence="2">Uncharacterized protein</fullName>
    </submittedName>
</protein>
<dbReference type="Proteomes" id="UP001138768">
    <property type="component" value="Unassembled WGS sequence"/>
</dbReference>
<name>A0A9X0W651_9GAMM</name>
<reference evidence="2 3" key="1">
    <citation type="journal article" date="2020" name="Microorganisms">
        <title>Osmotic Adaptation and Compatible Solute Biosynthesis of Phototrophic Bacteria as Revealed from Genome Analyses.</title>
        <authorList>
            <person name="Imhoff J.F."/>
            <person name="Rahn T."/>
            <person name="Kunzel S."/>
            <person name="Keller A."/>
            <person name="Neulinger S.C."/>
        </authorList>
    </citation>
    <scope>NUCLEOTIDE SEQUENCE [LARGE SCALE GENOMIC DNA]</scope>
    <source>
        <strain evidence="2 3">DSM 25653</strain>
    </source>
</reference>
<accession>A0A9X0W651</accession>
<organism evidence="2 3">
    <name type="scientific">Lamprobacter modestohalophilus</name>
    <dbReference type="NCBI Taxonomy" id="1064514"/>
    <lineage>
        <taxon>Bacteria</taxon>
        <taxon>Pseudomonadati</taxon>
        <taxon>Pseudomonadota</taxon>
        <taxon>Gammaproteobacteria</taxon>
        <taxon>Chromatiales</taxon>
        <taxon>Chromatiaceae</taxon>
        <taxon>Lamprobacter</taxon>
    </lineage>
</organism>
<dbReference type="Gene3D" id="3.40.1570.10">
    <property type="entry name" value="HemS/ChuS/ChuX like domains"/>
    <property type="match status" value="1"/>
</dbReference>